<dbReference type="Proteomes" id="UP001162811">
    <property type="component" value="Unassembled WGS sequence"/>
</dbReference>
<reference evidence="2" key="1">
    <citation type="submission" date="2022-06" db="EMBL/GenBank/DDBJ databases">
        <authorList>
            <person name="Lu C.-H."/>
        </authorList>
    </citation>
    <scope>NUCLEOTIDE SEQUENCE</scope>
    <source>
        <strain evidence="2">21MJYT02-11</strain>
    </source>
</reference>
<feature type="domain" description="ImpA N-terminal" evidence="1">
    <location>
        <begin position="30"/>
        <end position="135"/>
    </location>
</feature>
<dbReference type="InterPro" id="IPR017739">
    <property type="entry name" value="T6SS-assoc_VCA0119"/>
</dbReference>
<dbReference type="PANTHER" id="PTHR37024">
    <property type="entry name" value="TYPE VI SECRETION SYSTEM DUF2094 AND IMPA-RELATED DOMAIN PROTEIN"/>
    <property type="match status" value="1"/>
</dbReference>
<keyword evidence="3" id="KW-1185">Reference proteome</keyword>
<dbReference type="NCBIfam" id="TIGR03362">
    <property type="entry name" value="VI_chp_7"/>
    <property type="match status" value="1"/>
</dbReference>
<dbReference type="EMBL" id="JAMXHT010000002">
    <property type="protein sequence ID" value="MCO5397765.1"/>
    <property type="molecule type" value="Genomic_DNA"/>
</dbReference>
<evidence type="ECO:0000313" key="3">
    <source>
        <dbReference type="Proteomes" id="UP001162811"/>
    </source>
</evidence>
<dbReference type="Pfam" id="PF06812">
    <property type="entry name" value="ImpA_N"/>
    <property type="match status" value="1"/>
</dbReference>
<reference evidence="2" key="2">
    <citation type="journal article" date="2023" name="Front. Microbiol.">
        <title>Ralstonia chuxiongensis sp. nov., Ralstonia mojiangensis sp. nov., and Ralstonia soli sp. nov., isolated from tobacco fields, are three novel species in the family Burkholderiaceae.</title>
        <authorList>
            <person name="Lu C.H."/>
            <person name="Zhang Y.Y."/>
            <person name="Jiang N."/>
            <person name="Chen W."/>
            <person name="Shao X."/>
            <person name="Zhao Z.M."/>
            <person name="Lu W.L."/>
            <person name="Hu X."/>
            <person name="Xi Y.X."/>
            <person name="Zou S.Y."/>
            <person name="Wei Q.J."/>
            <person name="Lin Z.L."/>
            <person name="Gong L."/>
            <person name="Gai X.T."/>
            <person name="Zhang L.Q."/>
            <person name="Li J.Y."/>
            <person name="Jin Y."/>
            <person name="Xia Z.Y."/>
        </authorList>
    </citation>
    <scope>NUCLEOTIDE SEQUENCE</scope>
    <source>
        <strain evidence="2">21MJYT02-11</strain>
    </source>
</reference>
<dbReference type="Pfam" id="PF16989">
    <property type="entry name" value="T6SS_VasJ"/>
    <property type="match status" value="1"/>
</dbReference>
<gene>
    <name evidence="2" type="primary">tssA</name>
    <name evidence="2" type="ORF">NG900_06055</name>
</gene>
<name>A0ABT1AH91_9RALS</name>
<comment type="caution">
    <text evidence="2">The sequence shown here is derived from an EMBL/GenBank/DDBJ whole genome shotgun (WGS) entry which is preliminary data.</text>
</comment>
<proteinExistence type="predicted"/>
<evidence type="ECO:0000313" key="2">
    <source>
        <dbReference type="EMBL" id="MCO5397765.1"/>
    </source>
</evidence>
<protein>
    <submittedName>
        <fullName evidence="2">Type VI secretion system protein TssA</fullName>
    </submittedName>
</protein>
<dbReference type="RefSeq" id="WP_252677924.1">
    <property type="nucleotide sequence ID" value="NZ_JAMXHT010000002.1"/>
</dbReference>
<evidence type="ECO:0000259" key="1">
    <source>
        <dbReference type="Pfam" id="PF06812"/>
    </source>
</evidence>
<accession>A0ABT1AH91</accession>
<dbReference type="InterPro" id="IPR010657">
    <property type="entry name" value="ImpA_N"/>
</dbReference>
<sequence>MFANLLQTLFGTRTPSDLARSTQGRWDDWLRPISEAAPIGTDPAYDDDFLAIKDEVAKLSDIDDTLIVSTTEQLLKHSAKDVRVAAYYVYGRMRRDGAEGLASGLELLSALVDRFGDTLLPTRAETRKAALEWLAGTTFANRLDRVEGLTDVLLERTLSALALIAERTEAWPDNARPDLGPLLRRFEDKVEAPQPTASAPSQPAGMTSLPAAGEITSTRDLLDRARHMAAFLREQPQGYLAAYRLMRCVRWDTLTEVPPHEVSGKTRLPAPRAELRAHLQRLILQKQWPELLEKIEAAFAEGANHFWLDLQYYAFKAQEQAGGEYAQVRDLVTTDCALMLERLPGLERLSFTDGSPFADDTTREWIARHATVRDVERGETMAPVAIDAAGTDWAETETQAAEMAHQQGIEAAFAWLQRLPAQDGERDKFLRQLVMARVAERADKPDTALHLLTTLDANSARYQLAAWEPTLAFDTKLHLLRLLKVRIHRKDADKPALAARIEALTGELTAIDPARAIALA</sequence>
<organism evidence="2 3">
    <name type="scientific">Ralstonia soli</name>
    <dbReference type="NCBI Taxonomy" id="2953896"/>
    <lineage>
        <taxon>Bacteria</taxon>
        <taxon>Pseudomonadati</taxon>
        <taxon>Pseudomonadota</taxon>
        <taxon>Betaproteobacteria</taxon>
        <taxon>Burkholderiales</taxon>
        <taxon>Burkholderiaceae</taxon>
        <taxon>Ralstonia</taxon>
    </lineage>
</organism>
<dbReference type="PANTHER" id="PTHR37024:SF5">
    <property type="entry name" value="IMPA N-TERMINAL DOMAIN-CONTAINING PROTEIN"/>
    <property type="match status" value="1"/>
</dbReference>